<protein>
    <submittedName>
        <fullName evidence="2">Uncharacterized protein</fullName>
    </submittedName>
</protein>
<organism evidence="2">
    <name type="scientific">Myoviridae sp. ctIty1</name>
    <dbReference type="NCBI Taxonomy" id="2827673"/>
    <lineage>
        <taxon>Viruses</taxon>
        <taxon>Duplodnaviria</taxon>
        <taxon>Heunggongvirae</taxon>
        <taxon>Uroviricota</taxon>
        <taxon>Caudoviricetes</taxon>
    </lineage>
</organism>
<feature type="coiled-coil region" evidence="1">
    <location>
        <begin position="136"/>
        <end position="186"/>
    </location>
</feature>
<name>A0A8S5TGI1_9CAUD</name>
<sequence>MYTINIYHIFDKLSDGVKNNYICENDKELARSLKIQLSNANTIENDDVTINLFTFIEGEYSYGNLIARTNALKEVIDENDSYKIDDVENNYSITNYLIGMDGVIYNMRDYKSVMDNKDTIRSLGIQKVSQDPTKYRKDAEAELNKKSTKLNLLKEIQNLVILTTVYEILEDDAEKKKDEIDEYAEENIKENYISEFDMILDKMDRLFPDSDDIEITGVEYNGKKITTDEFTQELSTHRYPGYYEKQVPIEDTLEDSYTIYTTRGIVKKSPSTDIYDMNIEIEETEK</sequence>
<reference evidence="2" key="1">
    <citation type="journal article" date="2021" name="Proc. Natl. Acad. Sci. U.S.A.">
        <title>A Catalog of Tens of Thousands of Viruses from Human Metagenomes Reveals Hidden Associations with Chronic Diseases.</title>
        <authorList>
            <person name="Tisza M.J."/>
            <person name="Buck C.B."/>
        </authorList>
    </citation>
    <scope>NUCLEOTIDE SEQUENCE</scope>
    <source>
        <strain evidence="2">CtIty1</strain>
    </source>
</reference>
<dbReference type="EMBL" id="BK032823">
    <property type="protein sequence ID" value="DAF62413.1"/>
    <property type="molecule type" value="Genomic_DNA"/>
</dbReference>
<keyword evidence="1" id="KW-0175">Coiled coil</keyword>
<accession>A0A8S5TGI1</accession>
<evidence type="ECO:0000313" key="2">
    <source>
        <dbReference type="EMBL" id="DAF62413.1"/>
    </source>
</evidence>
<proteinExistence type="predicted"/>
<evidence type="ECO:0000256" key="1">
    <source>
        <dbReference type="SAM" id="Coils"/>
    </source>
</evidence>